<dbReference type="InterPro" id="IPR003594">
    <property type="entry name" value="HATPase_dom"/>
</dbReference>
<sequence>MRQWLTRWNTLRNQMLAGFLSVMMIVLFCAGIITYNSVSKLLKTKAEKQIKQTAVQANGRLDALIDQIETLTTQAVNEPYVQQLMLSIVNGEEASFSQRQSLSQIANKIQAYSSGVSSVEVYTRDHRQLYPLDDRSLSDRVGSEWISQANDKKGRIVWIGVDSENPDTVLALRRINLVDRWFSNGGYMLIRMHRSYFQFQGEFSNGGRPEMMLLADGAARPIVAGGQLPVDMRELMNADAQTVTLDGRRYILVKQPSEPTGWTLMILYSMRDITDGISVLRLAVMTSGAIGFLLFLVLSLLLSTMITQPLKKLTKAMRSTRLGVLTPNPDVSVTAEIHYLNTTYNQMIEELNRLIKLVYEKETLRSRAELHALQAQINPHFLYNTLEALYWSLQEKGQEDLAELVIAMSELFRYVIGGPDRNEWVTVGKELDHIERYLRIMSVRFGSRLAWRIEAEAELREVRMPKLLIQPLVENAILHGLESKSGQGLVVVRARPSPAAARALRIEVADNGPGMGEELLRAVKEALSGSRMPAGRGSGMGLLNVQRRLQLYYPSRGFAGLTVDSVPGRGTTVGYDLPIMPKGEEESPDDPLGENHSGR</sequence>
<evidence type="ECO:0000256" key="5">
    <source>
        <dbReference type="ARBA" id="ARBA00022553"/>
    </source>
</evidence>
<comment type="caution">
    <text evidence="16">The sequence shown here is derived from an EMBL/GenBank/DDBJ whole genome shotgun (WGS) entry which is preliminary data.</text>
</comment>
<name>A0ABW2VA08_9BACL</name>
<dbReference type="InterPro" id="IPR004358">
    <property type="entry name" value="Sig_transdc_His_kin-like_C"/>
</dbReference>
<reference evidence="17" key="1">
    <citation type="journal article" date="2019" name="Int. J. Syst. Evol. Microbiol.">
        <title>The Global Catalogue of Microorganisms (GCM) 10K type strain sequencing project: providing services to taxonomists for standard genome sequencing and annotation.</title>
        <authorList>
            <consortium name="The Broad Institute Genomics Platform"/>
            <consortium name="The Broad Institute Genome Sequencing Center for Infectious Disease"/>
            <person name="Wu L."/>
            <person name="Ma J."/>
        </authorList>
    </citation>
    <scope>NUCLEOTIDE SEQUENCE [LARGE SCALE GENOMIC DNA]</scope>
    <source>
        <strain evidence="17">JCM 18657</strain>
    </source>
</reference>
<keyword evidence="4" id="KW-1003">Cell membrane</keyword>
<evidence type="ECO:0000256" key="10">
    <source>
        <dbReference type="ARBA" id="ARBA00023012"/>
    </source>
</evidence>
<evidence type="ECO:0000259" key="15">
    <source>
        <dbReference type="PROSITE" id="PS50885"/>
    </source>
</evidence>
<dbReference type="Pfam" id="PF00672">
    <property type="entry name" value="HAMP"/>
    <property type="match status" value="1"/>
</dbReference>
<dbReference type="InterPro" id="IPR036890">
    <property type="entry name" value="HATPase_C_sf"/>
</dbReference>
<keyword evidence="5" id="KW-0597">Phosphoprotein</keyword>
<evidence type="ECO:0000256" key="7">
    <source>
        <dbReference type="ARBA" id="ARBA00022741"/>
    </source>
</evidence>
<evidence type="ECO:0000256" key="2">
    <source>
        <dbReference type="ARBA" id="ARBA00004651"/>
    </source>
</evidence>
<dbReference type="CDD" id="cd06225">
    <property type="entry name" value="HAMP"/>
    <property type="match status" value="1"/>
</dbReference>
<keyword evidence="17" id="KW-1185">Reference proteome</keyword>
<organism evidence="16 17">
    <name type="scientific">Paenibacillus thermoaerophilus</name>
    <dbReference type="NCBI Taxonomy" id="1215385"/>
    <lineage>
        <taxon>Bacteria</taxon>
        <taxon>Bacillati</taxon>
        <taxon>Bacillota</taxon>
        <taxon>Bacilli</taxon>
        <taxon>Bacillales</taxon>
        <taxon>Paenibacillaceae</taxon>
        <taxon>Paenibacillus</taxon>
    </lineage>
</organism>
<protein>
    <recommendedName>
        <fullName evidence="3">histidine kinase</fullName>
        <ecNumber evidence="3">2.7.13.3</ecNumber>
    </recommendedName>
</protein>
<dbReference type="PROSITE" id="PS50109">
    <property type="entry name" value="HIS_KIN"/>
    <property type="match status" value="1"/>
</dbReference>
<evidence type="ECO:0000313" key="17">
    <source>
        <dbReference type="Proteomes" id="UP001596528"/>
    </source>
</evidence>
<dbReference type="InterPro" id="IPR050640">
    <property type="entry name" value="Bact_2-comp_sensor_kinase"/>
</dbReference>
<dbReference type="PRINTS" id="PR00344">
    <property type="entry name" value="BCTRLSENSOR"/>
</dbReference>
<evidence type="ECO:0000256" key="9">
    <source>
        <dbReference type="ARBA" id="ARBA00022840"/>
    </source>
</evidence>
<evidence type="ECO:0000256" key="4">
    <source>
        <dbReference type="ARBA" id="ARBA00022475"/>
    </source>
</evidence>
<dbReference type="SMART" id="SM00304">
    <property type="entry name" value="HAMP"/>
    <property type="match status" value="1"/>
</dbReference>
<accession>A0ABW2VA08</accession>
<evidence type="ECO:0000256" key="6">
    <source>
        <dbReference type="ARBA" id="ARBA00022679"/>
    </source>
</evidence>
<keyword evidence="8 16" id="KW-0418">Kinase</keyword>
<keyword evidence="6 16" id="KW-0808">Transferase</keyword>
<keyword evidence="10" id="KW-0902">Two-component regulatory system</keyword>
<dbReference type="InterPro" id="IPR005467">
    <property type="entry name" value="His_kinase_dom"/>
</dbReference>
<evidence type="ECO:0000256" key="13">
    <source>
        <dbReference type="SAM" id="Phobius"/>
    </source>
</evidence>
<proteinExistence type="predicted"/>
<dbReference type="InterPro" id="IPR003660">
    <property type="entry name" value="HAMP_dom"/>
</dbReference>
<evidence type="ECO:0000256" key="11">
    <source>
        <dbReference type="ARBA" id="ARBA00023136"/>
    </source>
</evidence>
<feature type="transmembrane region" description="Helical" evidence="13">
    <location>
        <begin position="15"/>
        <end position="35"/>
    </location>
</feature>
<dbReference type="PANTHER" id="PTHR34220">
    <property type="entry name" value="SENSOR HISTIDINE KINASE YPDA"/>
    <property type="match status" value="1"/>
</dbReference>
<dbReference type="EC" id="2.7.13.3" evidence="3"/>
<dbReference type="SUPFAM" id="SSF55874">
    <property type="entry name" value="ATPase domain of HSP90 chaperone/DNA topoisomerase II/histidine kinase"/>
    <property type="match status" value="1"/>
</dbReference>
<keyword evidence="13" id="KW-1133">Transmembrane helix</keyword>
<dbReference type="GO" id="GO:0004673">
    <property type="term" value="F:protein histidine kinase activity"/>
    <property type="evidence" value="ECO:0007669"/>
    <property type="project" value="UniProtKB-EC"/>
</dbReference>
<dbReference type="InterPro" id="IPR010559">
    <property type="entry name" value="Sig_transdc_His_kin_internal"/>
</dbReference>
<dbReference type="RefSeq" id="WP_138790733.1">
    <property type="nucleotide sequence ID" value="NZ_JBHTGQ010000049.1"/>
</dbReference>
<dbReference type="Pfam" id="PF02518">
    <property type="entry name" value="HATPase_c"/>
    <property type="match status" value="1"/>
</dbReference>
<evidence type="ECO:0000256" key="3">
    <source>
        <dbReference type="ARBA" id="ARBA00012438"/>
    </source>
</evidence>
<evidence type="ECO:0000313" key="16">
    <source>
        <dbReference type="EMBL" id="MFC7751565.1"/>
    </source>
</evidence>
<gene>
    <name evidence="16" type="ORF">ACFQWB_16740</name>
</gene>
<dbReference type="PROSITE" id="PS50885">
    <property type="entry name" value="HAMP"/>
    <property type="match status" value="1"/>
</dbReference>
<feature type="region of interest" description="Disordered" evidence="12">
    <location>
        <begin position="579"/>
        <end position="599"/>
    </location>
</feature>
<feature type="domain" description="Histidine kinase" evidence="14">
    <location>
        <begin position="468"/>
        <end position="581"/>
    </location>
</feature>
<evidence type="ECO:0000256" key="8">
    <source>
        <dbReference type="ARBA" id="ARBA00022777"/>
    </source>
</evidence>
<evidence type="ECO:0000256" key="1">
    <source>
        <dbReference type="ARBA" id="ARBA00000085"/>
    </source>
</evidence>
<feature type="transmembrane region" description="Helical" evidence="13">
    <location>
        <begin position="279"/>
        <end position="302"/>
    </location>
</feature>
<dbReference type="Proteomes" id="UP001596528">
    <property type="component" value="Unassembled WGS sequence"/>
</dbReference>
<evidence type="ECO:0000256" key="12">
    <source>
        <dbReference type="SAM" id="MobiDB-lite"/>
    </source>
</evidence>
<feature type="domain" description="HAMP" evidence="15">
    <location>
        <begin position="304"/>
        <end position="356"/>
    </location>
</feature>
<comment type="catalytic activity">
    <reaction evidence="1">
        <text>ATP + protein L-histidine = ADP + protein N-phospho-L-histidine.</text>
        <dbReference type="EC" id="2.7.13.3"/>
    </reaction>
</comment>
<comment type="subcellular location">
    <subcellularLocation>
        <location evidence="2">Cell membrane</location>
        <topology evidence="2">Multi-pass membrane protein</topology>
    </subcellularLocation>
</comment>
<dbReference type="Gene3D" id="3.30.565.10">
    <property type="entry name" value="Histidine kinase-like ATPase, C-terminal domain"/>
    <property type="match status" value="1"/>
</dbReference>
<keyword evidence="11 13" id="KW-0472">Membrane</keyword>
<keyword evidence="13" id="KW-0812">Transmembrane</keyword>
<keyword evidence="7" id="KW-0547">Nucleotide-binding</keyword>
<dbReference type="Pfam" id="PF06580">
    <property type="entry name" value="His_kinase"/>
    <property type="match status" value="1"/>
</dbReference>
<dbReference type="Gene3D" id="6.10.340.10">
    <property type="match status" value="1"/>
</dbReference>
<evidence type="ECO:0000259" key="14">
    <source>
        <dbReference type="PROSITE" id="PS50109"/>
    </source>
</evidence>
<keyword evidence="9" id="KW-0067">ATP-binding</keyword>
<dbReference type="EMBL" id="JBHTGQ010000049">
    <property type="protein sequence ID" value="MFC7751565.1"/>
    <property type="molecule type" value="Genomic_DNA"/>
</dbReference>
<dbReference type="PANTHER" id="PTHR34220:SF7">
    <property type="entry name" value="SENSOR HISTIDINE KINASE YPDA"/>
    <property type="match status" value="1"/>
</dbReference>
<dbReference type="SMART" id="SM00387">
    <property type="entry name" value="HATPase_c"/>
    <property type="match status" value="1"/>
</dbReference>